<dbReference type="PANTHER" id="PTHR12170:SF3">
    <property type="entry name" value="GH10162P"/>
    <property type="match status" value="1"/>
</dbReference>
<evidence type="ECO:0000256" key="9">
    <source>
        <dbReference type="PROSITE-ProRule" id="PRU01215"/>
    </source>
</evidence>
<feature type="compositionally biased region" description="Low complexity" evidence="10">
    <location>
        <begin position="22"/>
        <end position="56"/>
    </location>
</feature>
<dbReference type="InterPro" id="IPR045098">
    <property type="entry name" value="Fyv10_fam"/>
</dbReference>
<evidence type="ECO:0000256" key="2">
    <source>
        <dbReference type="ARBA" id="ARBA00022490"/>
    </source>
</evidence>
<reference evidence="13 14" key="1">
    <citation type="journal article" date="2018" name="Mol. Biol. Evol.">
        <title>Broad Genomic Sampling Reveals a Smut Pathogenic Ancestry of the Fungal Clade Ustilaginomycotina.</title>
        <authorList>
            <person name="Kijpornyongpan T."/>
            <person name="Mondo S.J."/>
            <person name="Barry K."/>
            <person name="Sandor L."/>
            <person name="Lee J."/>
            <person name="Lipzen A."/>
            <person name="Pangilinan J."/>
            <person name="LaButti K."/>
            <person name="Hainaut M."/>
            <person name="Henrissat B."/>
            <person name="Grigoriev I.V."/>
            <person name="Spatafora J.W."/>
            <person name="Aime M.C."/>
        </authorList>
    </citation>
    <scope>NUCLEOTIDE SEQUENCE [LARGE SCALE GENOMIC DNA]</scope>
    <source>
        <strain evidence="13 14">MCA 4718</strain>
    </source>
</reference>
<evidence type="ECO:0000256" key="5">
    <source>
        <dbReference type="ARBA" id="ARBA00022833"/>
    </source>
</evidence>
<evidence type="ECO:0000259" key="11">
    <source>
        <dbReference type="PROSITE" id="PS50897"/>
    </source>
</evidence>
<comment type="subcellular location">
    <subcellularLocation>
        <location evidence="1">Cytoplasm</location>
    </subcellularLocation>
</comment>
<dbReference type="PROSITE" id="PS51867">
    <property type="entry name" value="ZF_RING_GID"/>
    <property type="match status" value="1"/>
</dbReference>
<evidence type="ECO:0000256" key="3">
    <source>
        <dbReference type="ARBA" id="ARBA00022723"/>
    </source>
</evidence>
<feature type="zinc finger region" description="RING-Gid-type" evidence="9">
    <location>
        <begin position="385"/>
        <end position="427"/>
    </location>
</feature>
<dbReference type="CDD" id="cd16652">
    <property type="entry name" value="dRING_Rmd5p-like"/>
    <property type="match status" value="1"/>
</dbReference>
<dbReference type="GO" id="GO:0005634">
    <property type="term" value="C:nucleus"/>
    <property type="evidence" value="ECO:0007669"/>
    <property type="project" value="TreeGrafter"/>
</dbReference>
<keyword evidence="3" id="KW-0479">Metal-binding</keyword>
<dbReference type="Pfam" id="PF10607">
    <property type="entry name" value="CTLH"/>
    <property type="match status" value="1"/>
</dbReference>
<dbReference type="InterPro" id="IPR024964">
    <property type="entry name" value="CTLH/CRA"/>
</dbReference>
<dbReference type="GO" id="GO:0043161">
    <property type="term" value="P:proteasome-mediated ubiquitin-dependent protein catabolic process"/>
    <property type="evidence" value="ECO:0007669"/>
    <property type="project" value="InterPro"/>
</dbReference>
<dbReference type="GeneID" id="37012230"/>
<dbReference type="Pfam" id="PF13445">
    <property type="entry name" value="zf-RING_UBOX"/>
    <property type="match status" value="1"/>
</dbReference>
<dbReference type="InterPro" id="IPR037683">
    <property type="entry name" value="Rmd5_dRing"/>
</dbReference>
<dbReference type="GO" id="GO:0061630">
    <property type="term" value="F:ubiquitin protein ligase activity"/>
    <property type="evidence" value="ECO:0007669"/>
    <property type="project" value="InterPro"/>
</dbReference>
<feature type="region of interest" description="Disordered" evidence="10">
    <location>
        <begin position="21"/>
        <end position="56"/>
    </location>
</feature>
<evidence type="ECO:0000259" key="12">
    <source>
        <dbReference type="PROSITE" id="PS51867"/>
    </source>
</evidence>
<dbReference type="EMBL" id="KZ819337">
    <property type="protein sequence ID" value="PWN18274.1"/>
    <property type="molecule type" value="Genomic_DNA"/>
</dbReference>
<organism evidence="13 14">
    <name type="scientific">Pseudomicrostroma glucosiphilum</name>
    <dbReference type="NCBI Taxonomy" id="1684307"/>
    <lineage>
        <taxon>Eukaryota</taxon>
        <taxon>Fungi</taxon>
        <taxon>Dikarya</taxon>
        <taxon>Basidiomycota</taxon>
        <taxon>Ustilaginomycotina</taxon>
        <taxon>Exobasidiomycetes</taxon>
        <taxon>Microstromatales</taxon>
        <taxon>Microstromatales incertae sedis</taxon>
        <taxon>Pseudomicrostroma</taxon>
    </lineage>
</organism>
<dbReference type="SMART" id="SM00668">
    <property type="entry name" value="CTLH"/>
    <property type="match status" value="1"/>
</dbReference>
<dbReference type="InterPro" id="IPR027370">
    <property type="entry name" value="Znf-RING_euk"/>
</dbReference>
<evidence type="ECO:0000256" key="1">
    <source>
        <dbReference type="ARBA" id="ARBA00004496"/>
    </source>
</evidence>
<protein>
    <recommendedName>
        <fullName evidence="8">GID complex catalytic subunit 2</fullName>
    </recommendedName>
    <alternativeName>
        <fullName evidence="7">Glucose-induced degradation protein 2</fullName>
    </alternativeName>
</protein>
<dbReference type="SUPFAM" id="SSF57850">
    <property type="entry name" value="RING/U-box"/>
    <property type="match status" value="1"/>
</dbReference>
<dbReference type="GO" id="GO:0008270">
    <property type="term" value="F:zinc ion binding"/>
    <property type="evidence" value="ECO:0007669"/>
    <property type="project" value="UniProtKB-KW"/>
</dbReference>
<feature type="domain" description="CTLH" evidence="11">
    <location>
        <begin position="180"/>
        <end position="237"/>
    </location>
</feature>
<keyword evidence="2" id="KW-0963">Cytoplasm</keyword>
<proteinExistence type="inferred from homology"/>
<dbReference type="PROSITE" id="PS50897">
    <property type="entry name" value="CTLH"/>
    <property type="match status" value="1"/>
</dbReference>
<dbReference type="STRING" id="1684307.A0A316U050"/>
<dbReference type="AlphaFoldDB" id="A0A316U050"/>
<dbReference type="InterPro" id="IPR044063">
    <property type="entry name" value="ZF_RING_GID"/>
</dbReference>
<dbReference type="Gene3D" id="3.30.40.10">
    <property type="entry name" value="Zinc/RING finger domain, C3HC4 (zinc finger)"/>
    <property type="match status" value="1"/>
</dbReference>
<dbReference type="GO" id="GO:0005737">
    <property type="term" value="C:cytoplasm"/>
    <property type="evidence" value="ECO:0007669"/>
    <property type="project" value="UniProtKB-SubCell"/>
</dbReference>
<dbReference type="InterPro" id="IPR006595">
    <property type="entry name" value="CTLH_C"/>
</dbReference>
<evidence type="ECO:0000313" key="14">
    <source>
        <dbReference type="Proteomes" id="UP000245942"/>
    </source>
</evidence>
<evidence type="ECO:0000256" key="4">
    <source>
        <dbReference type="ARBA" id="ARBA00022771"/>
    </source>
</evidence>
<dbReference type="Proteomes" id="UP000245942">
    <property type="component" value="Unassembled WGS sequence"/>
</dbReference>
<dbReference type="PANTHER" id="PTHR12170">
    <property type="entry name" value="MACROPHAGE ERYTHROBLAST ATTACHER-RELATED"/>
    <property type="match status" value="1"/>
</dbReference>
<keyword evidence="4 9" id="KW-0863">Zinc-finger</keyword>
<dbReference type="FunFam" id="3.30.40.10:FF:000143">
    <property type="entry name" value="Regulator of gluconeogenesis Rmd5"/>
    <property type="match status" value="1"/>
</dbReference>
<feature type="domain" description="RING-Gid-type" evidence="12">
    <location>
        <begin position="385"/>
        <end position="427"/>
    </location>
</feature>
<sequence>MEAIEKEVERVAAKVPTLYPIASSSSSSTSHPSSSKQRSSKAKASASSTTPSSTATVAESLDGLLASLESIRSSLANPASSPPSAPVVVAETKAAVAASQRAIADRQKEVYNALARLGKAYDKKFTTPIDELASPDLFTSVEATRATEAVIMDQLMRSGQWKAAEELSRECGLPLPPSHVYLQLANITSSIRAGNLDAAIQWAESNRNFLTSRSSNLEFALHRSQFLRIATGAGVTPFSTIHIRKAVEYGRIHFRRHLGTHLATIQALFSFSLFLPPLQPNRLPTISELYEQVPFTYHHFLDAQQMHSPHLEPLFAIEYCARNAMSREAPLKIAVEVGVSGGALLKIHKARKVMKVRRNEWSQANELPIDIPLPSSFRFHSTFTCPVSKEQATEENPPMMMSCGHVVCAESLARLGKGHGRVKCPYCPMESTISQATRLYF</sequence>
<dbReference type="GO" id="GO:0034657">
    <property type="term" value="C:GID complex"/>
    <property type="evidence" value="ECO:0007669"/>
    <property type="project" value="TreeGrafter"/>
</dbReference>
<keyword evidence="14" id="KW-1185">Reference proteome</keyword>
<evidence type="ECO:0000256" key="7">
    <source>
        <dbReference type="ARBA" id="ARBA00075398"/>
    </source>
</evidence>
<evidence type="ECO:0000256" key="6">
    <source>
        <dbReference type="ARBA" id="ARBA00061136"/>
    </source>
</evidence>
<accession>A0A316U050</accession>
<dbReference type="RefSeq" id="XP_025345434.1">
    <property type="nucleotide sequence ID" value="XM_025490496.1"/>
</dbReference>
<evidence type="ECO:0000256" key="10">
    <source>
        <dbReference type="SAM" id="MobiDB-lite"/>
    </source>
</evidence>
<comment type="similarity">
    <text evidence="6">Belongs to the RMD5/GID2 family.</text>
</comment>
<evidence type="ECO:0000313" key="13">
    <source>
        <dbReference type="EMBL" id="PWN18274.1"/>
    </source>
</evidence>
<gene>
    <name evidence="13" type="ORF">BCV69DRAFT_252960</name>
</gene>
<dbReference type="OrthoDB" id="1933281at2759"/>
<evidence type="ECO:0000256" key="8">
    <source>
        <dbReference type="ARBA" id="ARBA00080744"/>
    </source>
</evidence>
<dbReference type="InterPro" id="IPR013083">
    <property type="entry name" value="Znf_RING/FYVE/PHD"/>
</dbReference>
<keyword evidence="5" id="KW-0862">Zinc</keyword>
<name>A0A316U050_9BASI</name>